<proteinExistence type="inferred from homology"/>
<name>A0A5K3FCB4_MESCO</name>
<sequence>MTKSTPLNQGVSRSEGTNKNMANGTPDQKTKKEKIYDLISVAQAMNKDFAKKTKELFDPEVEAVKEAISNGIYVSFRPVGTQFDQQDCLRVNSSGRCFCSHALKEHNQFTAASRNTACKFPECPCKRFLYAPSRPEDFGEFWLPKRRDFNREAYRMKCKCKHTHEEHTSYPSPFRCKAKKCNCLAFTSASLCAACDQHWEQHDTVFETEEERKKAGRQIREEWYPFSELPAMRDIALTGEQLADAIPSPPPPLPSNAPADNNTPFHPGR</sequence>
<protein>
    <submittedName>
        <fullName evidence="3">Protein FAM221B</fullName>
    </submittedName>
</protein>
<accession>A0A5K3FCB4</accession>
<dbReference type="AlphaFoldDB" id="A0A5K3FCB4"/>
<dbReference type="Pfam" id="PF14753">
    <property type="entry name" value="FAM221"/>
    <property type="match status" value="2"/>
</dbReference>
<feature type="region of interest" description="Disordered" evidence="2">
    <location>
        <begin position="1"/>
        <end position="31"/>
    </location>
</feature>
<evidence type="ECO:0000256" key="1">
    <source>
        <dbReference type="ARBA" id="ARBA00011026"/>
    </source>
</evidence>
<dbReference type="PANTHER" id="PTHR31214:SF3">
    <property type="entry name" value="PROTEIN FAM221B"/>
    <property type="match status" value="1"/>
</dbReference>
<evidence type="ECO:0000256" key="2">
    <source>
        <dbReference type="SAM" id="MobiDB-lite"/>
    </source>
</evidence>
<feature type="compositionally biased region" description="Polar residues" evidence="2">
    <location>
        <begin position="1"/>
        <end position="27"/>
    </location>
</feature>
<feature type="region of interest" description="Disordered" evidence="2">
    <location>
        <begin position="239"/>
        <end position="269"/>
    </location>
</feature>
<reference evidence="3" key="1">
    <citation type="submission" date="2019-11" db="UniProtKB">
        <authorList>
            <consortium name="WormBaseParasite"/>
        </authorList>
    </citation>
    <scope>IDENTIFICATION</scope>
</reference>
<organism evidence="3">
    <name type="scientific">Mesocestoides corti</name>
    <name type="common">Flatworm</name>
    <dbReference type="NCBI Taxonomy" id="53468"/>
    <lineage>
        <taxon>Eukaryota</taxon>
        <taxon>Metazoa</taxon>
        <taxon>Spiralia</taxon>
        <taxon>Lophotrochozoa</taxon>
        <taxon>Platyhelminthes</taxon>
        <taxon>Cestoda</taxon>
        <taxon>Eucestoda</taxon>
        <taxon>Cyclophyllidea</taxon>
        <taxon>Mesocestoididae</taxon>
        <taxon>Mesocestoides</taxon>
    </lineage>
</organism>
<dbReference type="WBParaSite" id="MCU_006700-RA">
    <property type="protein sequence ID" value="MCU_006700-RA"/>
    <property type="gene ID" value="MCU_006700"/>
</dbReference>
<evidence type="ECO:0000313" key="3">
    <source>
        <dbReference type="WBParaSite" id="MCU_006700-RA"/>
    </source>
</evidence>
<dbReference type="InterPro" id="IPR026755">
    <property type="entry name" value="Fam221a/b"/>
</dbReference>
<comment type="similarity">
    <text evidence="1">Belongs to the FAM221 family.</text>
</comment>
<dbReference type="PANTHER" id="PTHR31214">
    <property type="entry name" value="PROTEIN FAM221A-RELATED"/>
    <property type="match status" value="1"/>
</dbReference>